<dbReference type="RefSeq" id="WP_173316959.1">
    <property type="nucleotide sequence ID" value="NZ_BAAAUE010000022.1"/>
</dbReference>
<proteinExistence type="predicted"/>
<sequence length="76" mass="8165">MTARDELLQEVIFGLESGDFVYGGDVEVDANELVDAFAHELSEQIRAWECGAQTLLPLERGAAKGAANLIDPEATS</sequence>
<evidence type="ECO:0000313" key="2">
    <source>
        <dbReference type="EMBL" id="NYE44222.1"/>
    </source>
</evidence>
<evidence type="ECO:0000313" key="1">
    <source>
        <dbReference type="EMBL" id="GFN00737.1"/>
    </source>
</evidence>
<name>A0A7J0CG91_9ACTN</name>
<evidence type="ECO:0000313" key="3">
    <source>
        <dbReference type="Proteomes" id="UP000498980"/>
    </source>
</evidence>
<dbReference type="EMBL" id="BLWC01000001">
    <property type="protein sequence ID" value="GFN00737.1"/>
    <property type="molecule type" value="Genomic_DNA"/>
</dbReference>
<dbReference type="Proteomes" id="UP000530403">
    <property type="component" value="Unassembled WGS sequence"/>
</dbReference>
<reference evidence="1 3" key="1">
    <citation type="submission" date="2020-05" db="EMBL/GenBank/DDBJ databases">
        <title>Whole genome shotgun sequence of Streptomyces fulvorobeus NBRC 15897.</title>
        <authorList>
            <person name="Komaki H."/>
            <person name="Tamura T."/>
        </authorList>
    </citation>
    <scope>NUCLEOTIDE SEQUENCE [LARGE SCALE GENOMIC DNA]</scope>
    <source>
        <strain evidence="1 3">NBRC 15897</strain>
    </source>
</reference>
<dbReference type="EMBL" id="JACCCF010000001">
    <property type="protein sequence ID" value="NYE44222.1"/>
    <property type="molecule type" value="Genomic_DNA"/>
</dbReference>
<accession>A0A7J0CG91</accession>
<evidence type="ECO:0000313" key="4">
    <source>
        <dbReference type="Proteomes" id="UP000530403"/>
    </source>
</evidence>
<dbReference type="AlphaFoldDB" id="A0A7J0CG91"/>
<comment type="caution">
    <text evidence="1">The sequence shown here is derived from an EMBL/GenBank/DDBJ whole genome shotgun (WGS) entry which is preliminary data.</text>
</comment>
<protein>
    <submittedName>
        <fullName evidence="1">Uncharacterized protein</fullName>
    </submittedName>
</protein>
<keyword evidence="3" id="KW-1185">Reference proteome</keyword>
<gene>
    <name evidence="2" type="ORF">HEB29_005233</name>
    <name evidence="1" type="ORF">Sfulv_55470</name>
</gene>
<reference evidence="2 4" key="2">
    <citation type="submission" date="2020-07" db="EMBL/GenBank/DDBJ databases">
        <title>Sequencing the genomes of 1000 actinobacteria strains.</title>
        <authorList>
            <person name="Klenk H.-P."/>
        </authorList>
    </citation>
    <scope>NUCLEOTIDE SEQUENCE [LARGE SCALE GENOMIC DNA]</scope>
    <source>
        <strain evidence="2 4">DSM 41455</strain>
    </source>
</reference>
<dbReference type="Proteomes" id="UP000498980">
    <property type="component" value="Unassembled WGS sequence"/>
</dbReference>
<organism evidence="1 3">
    <name type="scientific">Streptomyces fulvorobeus</name>
    <dbReference type="NCBI Taxonomy" id="284028"/>
    <lineage>
        <taxon>Bacteria</taxon>
        <taxon>Bacillati</taxon>
        <taxon>Actinomycetota</taxon>
        <taxon>Actinomycetes</taxon>
        <taxon>Kitasatosporales</taxon>
        <taxon>Streptomycetaceae</taxon>
        <taxon>Streptomyces</taxon>
    </lineage>
</organism>